<dbReference type="Proteomes" id="UP001591681">
    <property type="component" value="Unassembled WGS sequence"/>
</dbReference>
<comment type="caution">
    <text evidence="2">The sequence shown here is derived from an EMBL/GenBank/DDBJ whole genome shotgun (WGS) entry which is preliminary data.</text>
</comment>
<evidence type="ECO:0008006" key="4">
    <source>
        <dbReference type="Google" id="ProtNLM"/>
    </source>
</evidence>
<evidence type="ECO:0000313" key="2">
    <source>
        <dbReference type="EMBL" id="KAL2093741.1"/>
    </source>
</evidence>
<gene>
    <name evidence="2" type="ORF">ACEWY4_011053</name>
</gene>
<organism evidence="2 3">
    <name type="scientific">Coilia grayii</name>
    <name type="common">Gray's grenadier anchovy</name>
    <dbReference type="NCBI Taxonomy" id="363190"/>
    <lineage>
        <taxon>Eukaryota</taxon>
        <taxon>Metazoa</taxon>
        <taxon>Chordata</taxon>
        <taxon>Craniata</taxon>
        <taxon>Vertebrata</taxon>
        <taxon>Euteleostomi</taxon>
        <taxon>Actinopterygii</taxon>
        <taxon>Neopterygii</taxon>
        <taxon>Teleostei</taxon>
        <taxon>Clupei</taxon>
        <taxon>Clupeiformes</taxon>
        <taxon>Clupeoidei</taxon>
        <taxon>Engraulidae</taxon>
        <taxon>Coilinae</taxon>
        <taxon>Coilia</taxon>
    </lineage>
</organism>
<dbReference type="PANTHER" id="PTHR34034">
    <property type="entry name" value="PROTEIN FAM180A-RELATED"/>
    <property type="match status" value="1"/>
</dbReference>
<keyword evidence="1" id="KW-0732">Signal</keyword>
<reference evidence="2 3" key="1">
    <citation type="submission" date="2024-09" db="EMBL/GenBank/DDBJ databases">
        <title>A chromosome-level genome assembly of Gray's grenadier anchovy, Coilia grayii.</title>
        <authorList>
            <person name="Fu Z."/>
        </authorList>
    </citation>
    <scope>NUCLEOTIDE SEQUENCE [LARGE SCALE GENOMIC DNA]</scope>
    <source>
        <strain evidence="2">G4</strain>
        <tissue evidence="2">Muscle</tissue>
    </source>
</reference>
<dbReference type="PANTHER" id="PTHR34034:SF2">
    <property type="entry name" value="PROTEIN FAM180A"/>
    <property type="match status" value="1"/>
</dbReference>
<evidence type="ECO:0000256" key="1">
    <source>
        <dbReference type="SAM" id="SignalP"/>
    </source>
</evidence>
<evidence type="ECO:0000313" key="3">
    <source>
        <dbReference type="Proteomes" id="UP001591681"/>
    </source>
</evidence>
<sequence>MAPRWFLIFTVLQCDLFICSTHHQYRALYPATHRVRRGTAALINPVFQRSIKDVNLLYEILHSGLDFPDDHDTFHVHDHELASLRQTRTLEVICEDILPKKLSEIRRLTSALAQHVNATTLRQEDFERTLLTMVYTARHVAHATSHHQRDLWAESLVDLYRIVKRDLAAK</sequence>
<accession>A0ABD1K3N9</accession>
<dbReference type="Pfam" id="PF15173">
    <property type="entry name" value="FAM180"/>
    <property type="match status" value="1"/>
</dbReference>
<feature type="signal peptide" evidence="1">
    <location>
        <begin position="1"/>
        <end position="21"/>
    </location>
</feature>
<dbReference type="AlphaFoldDB" id="A0ABD1K3N9"/>
<dbReference type="EMBL" id="JBHFQA010000009">
    <property type="protein sequence ID" value="KAL2093741.1"/>
    <property type="molecule type" value="Genomic_DNA"/>
</dbReference>
<dbReference type="InterPro" id="IPR029170">
    <property type="entry name" value="FAM180"/>
</dbReference>
<keyword evidence="3" id="KW-1185">Reference proteome</keyword>
<name>A0ABD1K3N9_9TELE</name>
<protein>
    <recommendedName>
        <fullName evidence="4">Extracellular globin</fullName>
    </recommendedName>
</protein>
<proteinExistence type="predicted"/>
<feature type="chain" id="PRO_5044836412" description="Extracellular globin" evidence="1">
    <location>
        <begin position="22"/>
        <end position="170"/>
    </location>
</feature>